<name>A0AAD4ISY3_PERFH</name>
<dbReference type="PANTHER" id="PTHR46008:SF38">
    <property type="entry name" value="CONCANAVALIN A-LIKE LECTIN_GLUCANASE DOMAIN-CONTAINING PROTEIN-RELATED"/>
    <property type="match status" value="1"/>
</dbReference>
<keyword evidence="5 16" id="KW-0812">Transmembrane</keyword>
<protein>
    <recommendedName>
        <fullName evidence="2">non-specific serine/threonine protein kinase</fullName>
        <ecNumber evidence="2">2.7.11.1</ecNumber>
    </recommendedName>
</protein>
<dbReference type="EMBL" id="SDAM02003290">
    <property type="protein sequence ID" value="KAH6820762.1"/>
    <property type="molecule type" value="Genomic_DNA"/>
</dbReference>
<dbReference type="InterPro" id="IPR017441">
    <property type="entry name" value="Protein_kinase_ATP_BS"/>
</dbReference>
<keyword evidence="12" id="KW-0325">Glycoprotein</keyword>
<keyword evidence="4" id="KW-0808">Transferase</keyword>
<comment type="catalytic activity">
    <reaction evidence="13">
        <text>L-threonyl-[protein] + ATP = O-phospho-L-threonyl-[protein] + ADP + H(+)</text>
        <dbReference type="Rhea" id="RHEA:46608"/>
        <dbReference type="Rhea" id="RHEA-COMP:11060"/>
        <dbReference type="Rhea" id="RHEA-COMP:11605"/>
        <dbReference type="ChEBI" id="CHEBI:15378"/>
        <dbReference type="ChEBI" id="CHEBI:30013"/>
        <dbReference type="ChEBI" id="CHEBI:30616"/>
        <dbReference type="ChEBI" id="CHEBI:61977"/>
        <dbReference type="ChEBI" id="CHEBI:456216"/>
        <dbReference type="EC" id="2.7.11.1"/>
    </reaction>
</comment>
<evidence type="ECO:0000256" key="6">
    <source>
        <dbReference type="ARBA" id="ARBA00022729"/>
    </source>
</evidence>
<accession>A0AAD4ISY3</accession>
<evidence type="ECO:0000256" key="16">
    <source>
        <dbReference type="SAM" id="Phobius"/>
    </source>
</evidence>
<feature type="transmembrane region" description="Helical" evidence="16">
    <location>
        <begin position="285"/>
        <end position="304"/>
    </location>
</feature>
<keyword evidence="9 15" id="KW-0067">ATP-binding</keyword>
<dbReference type="Pfam" id="PF14380">
    <property type="entry name" value="WAK_assoc"/>
    <property type="match status" value="1"/>
</dbReference>
<dbReference type="GO" id="GO:0030247">
    <property type="term" value="F:polysaccharide binding"/>
    <property type="evidence" value="ECO:0007669"/>
    <property type="project" value="InterPro"/>
</dbReference>
<sequence>MMFAMFHFCFTPIVLQYRVLGRTQSHGSSVDSTGSEFYEKCIDTFSCGSTVTGIGYPFRGVDAPEYCGHPSLVLSCDDRRNVTNIDIMNIKYRVLEMEENTQTMRIAREDTMMSNCPTEMANTTLDYSVFDYAASCTNYTFLYGCALAPGFLSYISCGGDRGGGAYVLPGGAVGPGENCDASVVVSGQVMVMAHDGPLNATELGESLQHGFQIRWKIGNKVCSDCTASKGRCGYDLETNQTACYCPHPPYISDVCGGASYGPAPAKVLPPQSKGNGRRVNKEGSIGLFIAGAILTGVGLGWLIFHCRQKRKQRLASLSSQIASKEITSSPSMRGLLSQPSSHFTKSIPSYPSSISDLGRDSSYFGVQVFTYTELEEATNKFDPSRELGDGGFGTVYYGLLTDGREVAVKRLYENNFKRAEQFMNEVEILTRLRHQNLVKLYGCTSRRSQELLLVYEYIPNGTVADHLHGKRATSGLLSWPVRLQIAVETADALAHLHKSDTIHRDVKTNNILLDNDFHVKVADFGLSRLFPNNVTHVSTAPQGTPGYVDPEYYQCYQLTEKSDVYSFGVVLIELISSLQAVDTNRHRHDINLSNMAVNKIQNHTLHELVDSSLGFHTNGIVRRMVTLVAELAFRCLQHEKDMRPSMQEVLDALKGIQNEDLNAHKVEIVDLSISMDEDAGLLKGSITPRSEDSVP</sequence>
<dbReference type="InterPro" id="IPR025287">
    <property type="entry name" value="WAK_GUB"/>
</dbReference>
<dbReference type="Pfam" id="PF13947">
    <property type="entry name" value="GUB_WAK_bind"/>
    <property type="match status" value="1"/>
</dbReference>
<feature type="binding site" evidence="15">
    <location>
        <position position="409"/>
    </location>
    <ligand>
        <name>ATP</name>
        <dbReference type="ChEBI" id="CHEBI:30616"/>
    </ligand>
</feature>
<keyword evidence="8" id="KW-0418">Kinase</keyword>
<dbReference type="PROSITE" id="PS00107">
    <property type="entry name" value="PROTEIN_KINASE_ATP"/>
    <property type="match status" value="1"/>
</dbReference>
<evidence type="ECO:0000256" key="10">
    <source>
        <dbReference type="ARBA" id="ARBA00022989"/>
    </source>
</evidence>
<evidence type="ECO:0000256" key="1">
    <source>
        <dbReference type="ARBA" id="ARBA00004167"/>
    </source>
</evidence>
<evidence type="ECO:0000256" key="14">
    <source>
        <dbReference type="ARBA" id="ARBA00048679"/>
    </source>
</evidence>
<proteinExistence type="predicted"/>
<evidence type="ECO:0000256" key="3">
    <source>
        <dbReference type="ARBA" id="ARBA00022527"/>
    </source>
</evidence>
<dbReference type="GO" id="GO:0005886">
    <property type="term" value="C:plasma membrane"/>
    <property type="evidence" value="ECO:0007669"/>
    <property type="project" value="UniProtKB-ARBA"/>
</dbReference>
<dbReference type="InterPro" id="IPR032872">
    <property type="entry name" value="WAK_assoc_C"/>
</dbReference>
<comment type="catalytic activity">
    <reaction evidence="14">
        <text>L-seryl-[protein] + ATP = O-phospho-L-seryl-[protein] + ADP + H(+)</text>
        <dbReference type="Rhea" id="RHEA:17989"/>
        <dbReference type="Rhea" id="RHEA-COMP:9863"/>
        <dbReference type="Rhea" id="RHEA-COMP:11604"/>
        <dbReference type="ChEBI" id="CHEBI:15378"/>
        <dbReference type="ChEBI" id="CHEBI:29999"/>
        <dbReference type="ChEBI" id="CHEBI:30616"/>
        <dbReference type="ChEBI" id="CHEBI:83421"/>
        <dbReference type="ChEBI" id="CHEBI:456216"/>
        <dbReference type="EC" id="2.7.11.1"/>
    </reaction>
</comment>
<comment type="subcellular location">
    <subcellularLocation>
        <location evidence="1">Membrane</location>
        <topology evidence="1">Single-pass membrane protein</topology>
    </subcellularLocation>
</comment>
<dbReference type="EC" id="2.7.11.1" evidence="2"/>
<keyword evidence="10 16" id="KW-1133">Transmembrane helix</keyword>
<dbReference type="InterPro" id="IPR011009">
    <property type="entry name" value="Kinase-like_dom_sf"/>
</dbReference>
<evidence type="ECO:0000256" key="13">
    <source>
        <dbReference type="ARBA" id="ARBA00047899"/>
    </source>
</evidence>
<dbReference type="InterPro" id="IPR001245">
    <property type="entry name" value="Ser-Thr/Tyr_kinase_cat_dom"/>
</dbReference>
<feature type="signal peptide" evidence="17">
    <location>
        <begin position="1"/>
        <end position="16"/>
    </location>
</feature>
<feature type="chain" id="PRO_5042192569" description="non-specific serine/threonine protein kinase" evidence="17">
    <location>
        <begin position="17"/>
        <end position="695"/>
    </location>
</feature>
<keyword evidence="20" id="KW-1185">Reference proteome</keyword>
<evidence type="ECO:0000256" key="11">
    <source>
        <dbReference type="ARBA" id="ARBA00023136"/>
    </source>
</evidence>
<evidence type="ECO:0000313" key="19">
    <source>
        <dbReference type="EMBL" id="KAH6820762.1"/>
    </source>
</evidence>
<evidence type="ECO:0000256" key="15">
    <source>
        <dbReference type="PROSITE-ProRule" id="PRU10141"/>
    </source>
</evidence>
<organism evidence="19 20">
    <name type="scientific">Perilla frutescens var. hirtella</name>
    <name type="common">Perilla citriodora</name>
    <name type="synonym">Perilla setoyensis</name>
    <dbReference type="NCBI Taxonomy" id="608512"/>
    <lineage>
        <taxon>Eukaryota</taxon>
        <taxon>Viridiplantae</taxon>
        <taxon>Streptophyta</taxon>
        <taxon>Embryophyta</taxon>
        <taxon>Tracheophyta</taxon>
        <taxon>Spermatophyta</taxon>
        <taxon>Magnoliopsida</taxon>
        <taxon>eudicotyledons</taxon>
        <taxon>Gunneridae</taxon>
        <taxon>Pentapetalae</taxon>
        <taxon>asterids</taxon>
        <taxon>lamiids</taxon>
        <taxon>Lamiales</taxon>
        <taxon>Lamiaceae</taxon>
        <taxon>Nepetoideae</taxon>
        <taxon>Elsholtzieae</taxon>
        <taxon>Perilla</taxon>
    </lineage>
</organism>
<gene>
    <name evidence="19" type="ORF">C2S53_017515</name>
</gene>
<dbReference type="FunFam" id="1.10.510.10:FF:000161">
    <property type="entry name" value="Wall-associated receptor kinase-like 20"/>
    <property type="match status" value="1"/>
</dbReference>
<dbReference type="PROSITE" id="PS50011">
    <property type="entry name" value="PROTEIN_KINASE_DOM"/>
    <property type="match status" value="1"/>
</dbReference>
<feature type="domain" description="Protein kinase" evidence="18">
    <location>
        <begin position="381"/>
        <end position="661"/>
    </location>
</feature>
<evidence type="ECO:0000259" key="18">
    <source>
        <dbReference type="PROSITE" id="PS50011"/>
    </source>
</evidence>
<evidence type="ECO:0000256" key="9">
    <source>
        <dbReference type="ARBA" id="ARBA00022840"/>
    </source>
</evidence>
<evidence type="ECO:0000256" key="7">
    <source>
        <dbReference type="ARBA" id="ARBA00022741"/>
    </source>
</evidence>
<evidence type="ECO:0000256" key="2">
    <source>
        <dbReference type="ARBA" id="ARBA00012513"/>
    </source>
</evidence>
<evidence type="ECO:0000256" key="12">
    <source>
        <dbReference type="ARBA" id="ARBA00023180"/>
    </source>
</evidence>
<evidence type="ECO:0000256" key="4">
    <source>
        <dbReference type="ARBA" id="ARBA00022679"/>
    </source>
</evidence>
<evidence type="ECO:0000256" key="17">
    <source>
        <dbReference type="SAM" id="SignalP"/>
    </source>
</evidence>
<evidence type="ECO:0000313" key="20">
    <source>
        <dbReference type="Proteomes" id="UP001190926"/>
    </source>
</evidence>
<dbReference type="GO" id="GO:0004674">
    <property type="term" value="F:protein serine/threonine kinase activity"/>
    <property type="evidence" value="ECO:0007669"/>
    <property type="project" value="UniProtKB-KW"/>
</dbReference>
<dbReference type="Gene3D" id="3.30.200.20">
    <property type="entry name" value="Phosphorylase Kinase, domain 1"/>
    <property type="match status" value="1"/>
</dbReference>
<dbReference type="SMART" id="SM00220">
    <property type="entry name" value="S_TKc"/>
    <property type="match status" value="1"/>
</dbReference>
<keyword evidence="6 17" id="KW-0732">Signal</keyword>
<evidence type="ECO:0000256" key="5">
    <source>
        <dbReference type="ARBA" id="ARBA00022692"/>
    </source>
</evidence>
<keyword evidence="11 16" id="KW-0472">Membrane</keyword>
<dbReference type="SUPFAM" id="SSF56112">
    <property type="entry name" value="Protein kinase-like (PK-like)"/>
    <property type="match status" value="1"/>
</dbReference>
<keyword evidence="3" id="KW-0723">Serine/threonine-protein kinase</keyword>
<evidence type="ECO:0000256" key="8">
    <source>
        <dbReference type="ARBA" id="ARBA00022777"/>
    </source>
</evidence>
<keyword evidence="7 15" id="KW-0547">Nucleotide-binding</keyword>
<dbReference type="GO" id="GO:0005524">
    <property type="term" value="F:ATP binding"/>
    <property type="evidence" value="ECO:0007669"/>
    <property type="project" value="UniProtKB-UniRule"/>
</dbReference>
<reference evidence="19 20" key="1">
    <citation type="journal article" date="2021" name="Nat. Commun.">
        <title>Incipient diploidization of the medicinal plant Perilla within 10,000 years.</title>
        <authorList>
            <person name="Zhang Y."/>
            <person name="Shen Q."/>
            <person name="Leng L."/>
            <person name="Zhang D."/>
            <person name="Chen S."/>
            <person name="Shi Y."/>
            <person name="Ning Z."/>
            <person name="Chen S."/>
        </authorList>
    </citation>
    <scope>NUCLEOTIDE SEQUENCE [LARGE SCALE GENOMIC DNA]</scope>
    <source>
        <strain evidence="20">cv. PC099</strain>
    </source>
</reference>
<comment type="caution">
    <text evidence="19">The sequence shown here is derived from an EMBL/GenBank/DDBJ whole genome shotgun (WGS) entry which is preliminary data.</text>
</comment>
<dbReference type="Gene3D" id="1.10.510.10">
    <property type="entry name" value="Transferase(Phosphotransferase) domain 1"/>
    <property type="match status" value="1"/>
</dbReference>
<dbReference type="Pfam" id="PF07714">
    <property type="entry name" value="PK_Tyr_Ser-Thr"/>
    <property type="match status" value="1"/>
</dbReference>
<dbReference type="Proteomes" id="UP001190926">
    <property type="component" value="Unassembled WGS sequence"/>
</dbReference>
<dbReference type="InterPro" id="IPR000719">
    <property type="entry name" value="Prot_kinase_dom"/>
</dbReference>
<dbReference type="PANTHER" id="PTHR46008">
    <property type="entry name" value="LEAF RUST 10 DISEASE-RESISTANCE LOCUS RECEPTOR-LIKE PROTEIN KINASE-LIKE 1.4"/>
    <property type="match status" value="1"/>
</dbReference>
<dbReference type="AlphaFoldDB" id="A0AAD4ISY3"/>